<dbReference type="CDD" id="cd07731">
    <property type="entry name" value="ComA-like_MBL-fold"/>
    <property type="match status" value="1"/>
</dbReference>
<dbReference type="Pfam" id="PF00753">
    <property type="entry name" value="Lactamase_B"/>
    <property type="match status" value="1"/>
</dbReference>
<evidence type="ECO:0000256" key="2">
    <source>
        <dbReference type="ARBA" id="ARBA00022475"/>
    </source>
</evidence>
<dbReference type="InterPro" id="IPR004477">
    <property type="entry name" value="ComEC_N"/>
</dbReference>
<keyword evidence="4 6" id="KW-1133">Transmembrane helix</keyword>
<dbReference type="PANTHER" id="PTHR30619:SF1">
    <property type="entry name" value="RECOMBINATION PROTEIN 2"/>
    <property type="match status" value="1"/>
</dbReference>
<comment type="subcellular location">
    <subcellularLocation>
        <location evidence="1">Cell membrane</location>
        <topology evidence="1">Multi-pass membrane protein</topology>
    </subcellularLocation>
</comment>
<dbReference type="SMART" id="SM00849">
    <property type="entry name" value="Lactamase_B"/>
    <property type="match status" value="1"/>
</dbReference>
<evidence type="ECO:0000256" key="1">
    <source>
        <dbReference type="ARBA" id="ARBA00004651"/>
    </source>
</evidence>
<dbReference type="GO" id="GO:0005886">
    <property type="term" value="C:plasma membrane"/>
    <property type="evidence" value="ECO:0007669"/>
    <property type="project" value="UniProtKB-SubCell"/>
</dbReference>
<evidence type="ECO:0000256" key="6">
    <source>
        <dbReference type="SAM" id="Phobius"/>
    </source>
</evidence>
<feature type="transmembrane region" description="Helical" evidence="6">
    <location>
        <begin position="237"/>
        <end position="260"/>
    </location>
</feature>
<dbReference type="NCBIfam" id="TIGR00361">
    <property type="entry name" value="ComEC_Rec2"/>
    <property type="match status" value="1"/>
</dbReference>
<keyword evidence="5 6" id="KW-0472">Membrane</keyword>
<feature type="domain" description="Metallo-beta-lactamase" evidence="7">
    <location>
        <begin position="518"/>
        <end position="713"/>
    </location>
</feature>
<sequence>MMERALGRHAAPFQSAQPAPRLPWPIYTALGVLGALLPALGYFWALALWPLVLAFAWYERRSWGGVAALIAGALAFGSLSVVQARPDPLTPWHGAVVTLRGEWDGQFLTLHDPPARVVLSPRPAERRGEVSVRGRLLPPRERTVPGGFDQAAWLRSQGGLVALAPSAVLVGAEVRGAGEASGVKSRTQGWFERGWAGLSPEAEALLIGLELGDRSGLNELESQDGGSVRDDFTRAGLAHLLALSGQHVTLLVGALSLLLLRLPLPPATRFLLPAAFLVFYLAGLVQVSPSVTRAVLMGMVVAVALAFGRGRPEPLGLLALIATVTLLAFPLWVLTPGFQLSFLAVAGLALVPGVMARLPQDWTRPGWRQYLTGGVAVTLLAQAATLPLVAGSFGVIPLAGLPANLLAAPLMTLLVPLGFLAGLLGPLGTVLTWPLEALAQVLLNLAHWFGRWPVLPWGAVGPGGYAAFALSALAGVAWLRGWIRPPVALGTWLLCALLTALPSRLDPPRQLVFLDVGQGDSTLIQAPGLRVLVDGGGTPHGDYDLSRTVIPALRSLGVSALDVVVATHSDTDHIEGLVGVLRELPVGELWIGQRDPDNELLAELLAMAEERGIPVREVRRGDYVQAGGVRLDILWPEGHFWSTEPNENSVALGITAGEFRAALLGDLPAPLEHSLGLGRLDLLKAAHHGSRHSTSATLLTQTAPADAVISVGYNTFRHPSDEVLTRLDAAGVRVWRTDQQGSVIWPLP</sequence>
<organism evidence="8 9">
    <name type="scientific">Deinococcus radiophilus</name>
    <dbReference type="NCBI Taxonomy" id="32062"/>
    <lineage>
        <taxon>Bacteria</taxon>
        <taxon>Thermotogati</taxon>
        <taxon>Deinococcota</taxon>
        <taxon>Deinococci</taxon>
        <taxon>Deinococcales</taxon>
        <taxon>Deinococcaceae</taxon>
        <taxon>Deinococcus</taxon>
    </lineage>
</organism>
<feature type="transmembrane region" description="Helical" evidence="6">
    <location>
        <begin position="267"/>
        <end position="285"/>
    </location>
</feature>
<evidence type="ECO:0000313" key="8">
    <source>
        <dbReference type="EMBL" id="RTR29801.1"/>
    </source>
</evidence>
<evidence type="ECO:0000313" key="9">
    <source>
        <dbReference type="Proteomes" id="UP000277766"/>
    </source>
</evidence>
<dbReference type="PANTHER" id="PTHR30619">
    <property type="entry name" value="DNA INTERNALIZATION/COMPETENCE PROTEIN COMEC/REC2"/>
    <property type="match status" value="1"/>
</dbReference>
<dbReference type="RefSeq" id="WP_126351146.1">
    <property type="nucleotide sequence ID" value="NZ_CP086380.1"/>
</dbReference>
<keyword evidence="2" id="KW-1003">Cell membrane</keyword>
<accession>A0A3S0RJD0</accession>
<evidence type="ECO:0000256" key="3">
    <source>
        <dbReference type="ARBA" id="ARBA00022692"/>
    </source>
</evidence>
<dbReference type="Proteomes" id="UP000277766">
    <property type="component" value="Unassembled WGS sequence"/>
</dbReference>
<dbReference type="OrthoDB" id="9761531at2"/>
<evidence type="ECO:0000259" key="7">
    <source>
        <dbReference type="SMART" id="SM00849"/>
    </source>
</evidence>
<dbReference type="EMBL" id="RXPE01000003">
    <property type="protein sequence ID" value="RTR29801.1"/>
    <property type="molecule type" value="Genomic_DNA"/>
</dbReference>
<keyword evidence="3 6" id="KW-0812">Transmembrane</keyword>
<proteinExistence type="predicted"/>
<keyword evidence="9" id="KW-1185">Reference proteome</keyword>
<dbReference type="InterPro" id="IPR036866">
    <property type="entry name" value="RibonucZ/Hydroxyglut_hydro"/>
</dbReference>
<protein>
    <submittedName>
        <fullName evidence="8">DNA internalization-related competence protein ComEC/Rec2</fullName>
    </submittedName>
</protein>
<feature type="transmembrane region" description="Helical" evidence="6">
    <location>
        <begin position="340"/>
        <end position="358"/>
    </location>
</feature>
<name>A0A3S0RJD0_9DEIO</name>
<dbReference type="InterPro" id="IPR035681">
    <property type="entry name" value="ComA-like_MBL"/>
</dbReference>
<evidence type="ECO:0000256" key="5">
    <source>
        <dbReference type="ARBA" id="ARBA00023136"/>
    </source>
</evidence>
<dbReference type="AlphaFoldDB" id="A0A3S0RJD0"/>
<feature type="transmembrane region" description="Helical" evidence="6">
    <location>
        <begin position="482"/>
        <end position="501"/>
    </location>
</feature>
<dbReference type="InterPro" id="IPR052159">
    <property type="entry name" value="Competence_DNA_uptake"/>
</dbReference>
<dbReference type="Pfam" id="PF03772">
    <property type="entry name" value="Competence"/>
    <property type="match status" value="1"/>
</dbReference>
<reference evidence="8 9" key="1">
    <citation type="submission" date="2018-12" db="EMBL/GenBank/DDBJ databases">
        <title>Deinococcus radiophilus ATCC 27603 genome sequencing and assembly.</title>
        <authorList>
            <person name="Maclea K.S."/>
            <person name="Maynard C.R."/>
        </authorList>
    </citation>
    <scope>NUCLEOTIDE SEQUENCE [LARGE SCALE GENOMIC DNA]</scope>
    <source>
        <strain evidence="8 9">ATCC 27603</strain>
    </source>
</reference>
<dbReference type="NCBIfam" id="TIGR00360">
    <property type="entry name" value="ComEC_N-term"/>
    <property type="match status" value="1"/>
</dbReference>
<comment type="caution">
    <text evidence="8">The sequence shown here is derived from an EMBL/GenBank/DDBJ whole genome shotgun (WGS) entry which is preliminary data.</text>
</comment>
<feature type="transmembrane region" description="Helical" evidence="6">
    <location>
        <begin position="315"/>
        <end position="334"/>
    </location>
</feature>
<gene>
    <name evidence="8" type="ORF">EJ104_02310</name>
</gene>
<dbReference type="InterPro" id="IPR004797">
    <property type="entry name" value="Competence_ComEC/Rec2"/>
</dbReference>
<feature type="transmembrane region" description="Helical" evidence="6">
    <location>
        <begin position="454"/>
        <end position="476"/>
    </location>
</feature>
<dbReference type="InterPro" id="IPR001279">
    <property type="entry name" value="Metallo-B-lactamas"/>
</dbReference>
<feature type="transmembrane region" description="Helical" evidence="6">
    <location>
        <begin position="410"/>
        <end position="433"/>
    </location>
</feature>
<dbReference type="GO" id="GO:0030420">
    <property type="term" value="P:establishment of competence for transformation"/>
    <property type="evidence" value="ECO:0007669"/>
    <property type="project" value="InterPro"/>
</dbReference>
<evidence type="ECO:0000256" key="4">
    <source>
        <dbReference type="ARBA" id="ARBA00022989"/>
    </source>
</evidence>
<dbReference type="Gene3D" id="3.60.15.10">
    <property type="entry name" value="Ribonuclease Z/Hydroxyacylglutathione hydrolase-like"/>
    <property type="match status" value="1"/>
</dbReference>
<feature type="transmembrane region" description="Helical" evidence="6">
    <location>
        <begin position="63"/>
        <end position="82"/>
    </location>
</feature>
<feature type="transmembrane region" description="Helical" evidence="6">
    <location>
        <begin position="370"/>
        <end position="390"/>
    </location>
</feature>
<feature type="transmembrane region" description="Helical" evidence="6">
    <location>
        <begin position="26"/>
        <end position="56"/>
    </location>
</feature>
<dbReference type="SUPFAM" id="SSF56281">
    <property type="entry name" value="Metallo-hydrolase/oxidoreductase"/>
    <property type="match status" value="1"/>
</dbReference>
<feature type="transmembrane region" description="Helical" evidence="6">
    <location>
        <begin position="291"/>
        <end position="308"/>
    </location>
</feature>